<keyword evidence="2" id="KW-0732">Signal</keyword>
<accession>A0A914WY82</accession>
<dbReference type="WBParaSite" id="PSAMB.scaffold5552size11426.g26898.t1">
    <property type="protein sequence ID" value="PSAMB.scaffold5552size11426.g26898.t1"/>
    <property type="gene ID" value="PSAMB.scaffold5552size11426.g26898"/>
</dbReference>
<evidence type="ECO:0000256" key="2">
    <source>
        <dbReference type="SAM" id="SignalP"/>
    </source>
</evidence>
<name>A0A914WY82_9BILA</name>
<feature type="region of interest" description="Disordered" evidence="1">
    <location>
        <begin position="27"/>
        <end position="63"/>
    </location>
</feature>
<sequence>MALRLISTLALCSLFFLALTADAQQTLPEETEASGETEGSGEAAPAFDEVGSGASSLDLGSGATALTEDAGQLSFAADSGETLNFDEPITQQTGLDIQEGSGEEAIPA</sequence>
<evidence type="ECO:0000256" key="1">
    <source>
        <dbReference type="SAM" id="MobiDB-lite"/>
    </source>
</evidence>
<feature type="signal peptide" evidence="2">
    <location>
        <begin position="1"/>
        <end position="23"/>
    </location>
</feature>
<dbReference type="AlphaFoldDB" id="A0A914WY82"/>
<keyword evidence="3" id="KW-1185">Reference proteome</keyword>
<feature type="region of interest" description="Disordered" evidence="1">
    <location>
        <begin position="77"/>
        <end position="108"/>
    </location>
</feature>
<dbReference type="Proteomes" id="UP000887566">
    <property type="component" value="Unplaced"/>
</dbReference>
<protein>
    <submittedName>
        <fullName evidence="4">Uncharacterized protein</fullName>
    </submittedName>
</protein>
<evidence type="ECO:0000313" key="3">
    <source>
        <dbReference type="Proteomes" id="UP000887566"/>
    </source>
</evidence>
<reference evidence="4" key="1">
    <citation type="submission" date="2022-11" db="UniProtKB">
        <authorList>
            <consortium name="WormBaseParasite"/>
        </authorList>
    </citation>
    <scope>IDENTIFICATION</scope>
</reference>
<organism evidence="3 4">
    <name type="scientific">Plectus sambesii</name>
    <dbReference type="NCBI Taxonomy" id="2011161"/>
    <lineage>
        <taxon>Eukaryota</taxon>
        <taxon>Metazoa</taxon>
        <taxon>Ecdysozoa</taxon>
        <taxon>Nematoda</taxon>
        <taxon>Chromadorea</taxon>
        <taxon>Plectida</taxon>
        <taxon>Plectina</taxon>
        <taxon>Plectoidea</taxon>
        <taxon>Plectidae</taxon>
        <taxon>Plectus</taxon>
    </lineage>
</organism>
<feature type="compositionally biased region" description="Low complexity" evidence="1">
    <location>
        <begin position="36"/>
        <end position="63"/>
    </location>
</feature>
<proteinExistence type="predicted"/>
<evidence type="ECO:0000313" key="4">
    <source>
        <dbReference type="WBParaSite" id="PSAMB.scaffold5552size11426.g26898.t1"/>
    </source>
</evidence>
<feature type="chain" id="PRO_5036973971" evidence="2">
    <location>
        <begin position="24"/>
        <end position="108"/>
    </location>
</feature>